<proteinExistence type="predicted"/>
<protein>
    <submittedName>
        <fullName evidence="1">Uncharacterized protein</fullName>
    </submittedName>
</protein>
<comment type="caution">
    <text evidence="1">The sequence shown here is derived from an EMBL/GenBank/DDBJ whole genome shotgun (WGS) entry which is preliminary data.</text>
</comment>
<keyword evidence="2" id="KW-1185">Reference proteome</keyword>
<gene>
    <name evidence="1" type="ORF">L6164_037552</name>
</gene>
<evidence type="ECO:0000313" key="1">
    <source>
        <dbReference type="EMBL" id="KAI4297670.1"/>
    </source>
</evidence>
<dbReference type="Proteomes" id="UP000828941">
    <property type="component" value="Chromosome 14"/>
</dbReference>
<reference evidence="1 2" key="1">
    <citation type="journal article" date="2022" name="DNA Res.">
        <title>Chromosomal-level genome assembly of the orchid tree Bauhinia variegata (Leguminosae; Cercidoideae) supports the allotetraploid origin hypothesis of Bauhinia.</title>
        <authorList>
            <person name="Zhong Y."/>
            <person name="Chen Y."/>
            <person name="Zheng D."/>
            <person name="Pang J."/>
            <person name="Liu Y."/>
            <person name="Luo S."/>
            <person name="Meng S."/>
            <person name="Qian L."/>
            <person name="Wei D."/>
            <person name="Dai S."/>
            <person name="Zhou R."/>
        </authorList>
    </citation>
    <scope>NUCLEOTIDE SEQUENCE [LARGE SCALE GENOMIC DNA]</scope>
    <source>
        <strain evidence="1">BV-YZ2020</strain>
    </source>
</reference>
<accession>A0ACB9KK82</accession>
<name>A0ACB9KK82_BAUVA</name>
<organism evidence="1 2">
    <name type="scientific">Bauhinia variegata</name>
    <name type="common">Purple orchid tree</name>
    <name type="synonym">Phanera variegata</name>
    <dbReference type="NCBI Taxonomy" id="167791"/>
    <lineage>
        <taxon>Eukaryota</taxon>
        <taxon>Viridiplantae</taxon>
        <taxon>Streptophyta</taxon>
        <taxon>Embryophyta</taxon>
        <taxon>Tracheophyta</taxon>
        <taxon>Spermatophyta</taxon>
        <taxon>Magnoliopsida</taxon>
        <taxon>eudicotyledons</taxon>
        <taxon>Gunneridae</taxon>
        <taxon>Pentapetalae</taxon>
        <taxon>rosids</taxon>
        <taxon>fabids</taxon>
        <taxon>Fabales</taxon>
        <taxon>Fabaceae</taxon>
        <taxon>Cercidoideae</taxon>
        <taxon>Cercideae</taxon>
        <taxon>Bauhiniinae</taxon>
        <taxon>Bauhinia</taxon>
    </lineage>
</organism>
<evidence type="ECO:0000313" key="2">
    <source>
        <dbReference type="Proteomes" id="UP000828941"/>
    </source>
</evidence>
<dbReference type="EMBL" id="CM039439">
    <property type="protein sequence ID" value="KAI4297670.1"/>
    <property type="molecule type" value="Genomic_DNA"/>
</dbReference>
<sequence length="89" mass="10441">MSFWYNSWCSLGPIIDLVSFVEVQDIDYKVKDLWVDGLWHLDHLVWAVLLTTREAILSQDIQFNERVLNAVVWRGQLKGEYTRSKGRDG</sequence>